<keyword evidence="1" id="KW-0472">Membrane</keyword>
<feature type="transmembrane region" description="Helical" evidence="1">
    <location>
        <begin position="116"/>
        <end position="141"/>
    </location>
</feature>
<feature type="transmembrane region" description="Helical" evidence="1">
    <location>
        <begin position="153"/>
        <end position="179"/>
    </location>
</feature>
<dbReference type="OrthoDB" id="312397at2157"/>
<accession>A0A0W1R9D6</accession>
<evidence type="ECO:0000256" key="1">
    <source>
        <dbReference type="SAM" id="Phobius"/>
    </source>
</evidence>
<comment type="caution">
    <text evidence="2">The sequence shown here is derived from an EMBL/GenBank/DDBJ whole genome shotgun (WGS) entry which is preliminary data.</text>
</comment>
<protein>
    <submittedName>
        <fullName evidence="2">ABC transporter</fullName>
    </submittedName>
</protein>
<dbReference type="PANTHER" id="PTHR43229">
    <property type="entry name" value="NODULATION PROTEIN J"/>
    <property type="match status" value="1"/>
</dbReference>
<dbReference type="EMBL" id="LOPU01000018">
    <property type="protein sequence ID" value="KTG10045.1"/>
    <property type="molecule type" value="Genomic_DNA"/>
</dbReference>
<evidence type="ECO:0000313" key="2">
    <source>
        <dbReference type="EMBL" id="KTG10045.1"/>
    </source>
</evidence>
<dbReference type="InterPro" id="IPR051784">
    <property type="entry name" value="Nod_factor_ABC_transporter"/>
</dbReference>
<proteinExistence type="predicted"/>
<dbReference type="PANTHER" id="PTHR43229:SF6">
    <property type="entry name" value="ABC-TYPE MULTIDRUG TRANSPORT SYSTEM, PERMEASE COMPONENT"/>
    <property type="match status" value="1"/>
</dbReference>
<dbReference type="Proteomes" id="UP000054387">
    <property type="component" value="Unassembled WGS sequence"/>
</dbReference>
<evidence type="ECO:0000313" key="3">
    <source>
        <dbReference type="Proteomes" id="UP000054387"/>
    </source>
</evidence>
<dbReference type="STRING" id="1514971.AUR64_10610"/>
<feature type="transmembrane region" description="Helical" evidence="1">
    <location>
        <begin position="191"/>
        <end position="212"/>
    </location>
</feature>
<reference evidence="2 3" key="1">
    <citation type="submission" date="2015-12" db="EMBL/GenBank/DDBJ databases">
        <title>Haloprofundus marisrubri gen. nov., sp. nov., an extremely halophilic archaeon isolated from the Discovery deep brine-seawater interface in the Red Sea.</title>
        <authorList>
            <person name="Zhang G."/>
            <person name="Stingl U."/>
            <person name="Rashid M."/>
        </authorList>
    </citation>
    <scope>NUCLEOTIDE SEQUENCE [LARGE SCALE GENOMIC DNA]</scope>
    <source>
        <strain evidence="2 3">SB9</strain>
    </source>
</reference>
<keyword evidence="3" id="KW-1185">Reference proteome</keyword>
<sequence>MSDSTKSVPVVTSGFRPWFRLLAAIARKQFTLLVRYPINTISQLFGLYVFFALIFFGGQAVGGAAFGESLAAIIVGFFLFTMTIVAYSGLAWDVTREAQWGTLEQLFMSPFGFGRVMAAKAAVNVCFSLLWGGVILLSMLVTTGQSLSVNLVTVLPVGVLTIASALGVGFVFAGLALVYKRIENLFQLIQFAFVALIAAPVDAVPALRLLPLAQGSALLREAMTQGTQLWEFQAFEVGMLVLTAVGYLAIGAYVFGRASRRARRLGVLGQY</sequence>
<dbReference type="RefSeq" id="WP_058581400.1">
    <property type="nucleotide sequence ID" value="NZ_LOPU01000018.1"/>
</dbReference>
<keyword evidence="1" id="KW-0812">Transmembrane</keyword>
<feature type="transmembrane region" description="Helical" evidence="1">
    <location>
        <begin position="45"/>
        <end position="66"/>
    </location>
</feature>
<gene>
    <name evidence="2" type="ORF">AUR64_10610</name>
</gene>
<feature type="transmembrane region" description="Helical" evidence="1">
    <location>
        <begin position="232"/>
        <end position="255"/>
    </location>
</feature>
<organism evidence="2 3">
    <name type="scientific">Haloprofundus marisrubri</name>
    <dbReference type="NCBI Taxonomy" id="1514971"/>
    <lineage>
        <taxon>Archaea</taxon>
        <taxon>Methanobacteriati</taxon>
        <taxon>Methanobacteriota</taxon>
        <taxon>Stenosarchaea group</taxon>
        <taxon>Halobacteria</taxon>
        <taxon>Halobacteriales</taxon>
        <taxon>Haloferacaceae</taxon>
        <taxon>Haloprofundus</taxon>
    </lineage>
</organism>
<keyword evidence="1" id="KW-1133">Transmembrane helix</keyword>
<feature type="transmembrane region" description="Helical" evidence="1">
    <location>
        <begin position="72"/>
        <end position="95"/>
    </location>
</feature>
<name>A0A0W1R9D6_9EURY</name>
<dbReference type="AlphaFoldDB" id="A0A0W1R9D6"/>